<sequence>MADLAQLAAIAADEHARRSSAARRKVAAGELPEHVANRELMPWHAIAVLCGAPGVLAQEVTDYRRTIVHYPGNGAPAVYGHLLPEQDARWELASALCAPGSWREALGKARDAALGKATTPERVARARNLCILARALDVPLTAASCARPVTPERKAA</sequence>
<protein>
    <submittedName>
        <fullName evidence="1">Uncharacterized protein</fullName>
    </submittedName>
</protein>
<evidence type="ECO:0000313" key="1">
    <source>
        <dbReference type="EMBL" id="MYL99582.1"/>
    </source>
</evidence>
<dbReference type="EMBL" id="WVTD01000017">
    <property type="protein sequence ID" value="MYL99582.1"/>
    <property type="molecule type" value="Genomic_DNA"/>
</dbReference>
<comment type="caution">
    <text evidence="1">The sequence shown here is derived from an EMBL/GenBank/DDBJ whole genome shotgun (WGS) entry which is preliminary data.</text>
</comment>
<proteinExistence type="predicted"/>
<dbReference type="Proteomes" id="UP000465810">
    <property type="component" value="Unassembled WGS sequence"/>
</dbReference>
<dbReference type="RefSeq" id="WP_160987025.1">
    <property type="nucleotide sequence ID" value="NZ_WVTD01000017.1"/>
</dbReference>
<reference evidence="1 2" key="1">
    <citation type="submission" date="2019-12" db="EMBL/GenBank/DDBJ databases">
        <authorList>
            <person name="Feng G."/>
            <person name="Zhu H."/>
        </authorList>
    </citation>
    <scope>NUCLEOTIDE SEQUENCE [LARGE SCALE GENOMIC DNA]</scope>
    <source>
        <strain evidence="1 2">FGD1</strain>
    </source>
</reference>
<accession>A0A7X4GJ46</accession>
<keyword evidence="2" id="KW-1185">Reference proteome</keyword>
<dbReference type="AlphaFoldDB" id="A0A7X4GJ46"/>
<organism evidence="1 2">
    <name type="scientific">Novosphingobium silvae</name>
    <dbReference type="NCBI Taxonomy" id="2692619"/>
    <lineage>
        <taxon>Bacteria</taxon>
        <taxon>Pseudomonadati</taxon>
        <taxon>Pseudomonadota</taxon>
        <taxon>Alphaproteobacteria</taxon>
        <taxon>Sphingomonadales</taxon>
        <taxon>Sphingomonadaceae</taxon>
        <taxon>Novosphingobium</taxon>
    </lineage>
</organism>
<name>A0A7X4GJ46_9SPHN</name>
<gene>
    <name evidence="1" type="ORF">GR702_17615</name>
</gene>
<evidence type="ECO:0000313" key="2">
    <source>
        <dbReference type="Proteomes" id="UP000465810"/>
    </source>
</evidence>